<dbReference type="AlphaFoldDB" id="A0ABD3Q2D4"/>
<proteinExistence type="predicted"/>
<sequence length="185" mass="21263">MSSSLKTKAAITTGVLLASFLLYHKSAVSTFCTKHRGFRGLIRYIWIGDHLPPSIRKSVNDLDEICHDMMKCEHQLEQIEIMIQRALLECVDGPTTMSTDMNDPNKTNTESKDEIQKQIFQQNPELRKDIGFFSTRLDRLAARIDSVLSYLDDEVKMRRKQLSNKVVELMEELDNMIAMLHSASR</sequence>
<dbReference type="Proteomes" id="UP001530400">
    <property type="component" value="Unassembled WGS sequence"/>
</dbReference>
<evidence type="ECO:0008006" key="3">
    <source>
        <dbReference type="Google" id="ProtNLM"/>
    </source>
</evidence>
<dbReference type="EMBL" id="JALLPJ020000348">
    <property type="protein sequence ID" value="KAL3794604.1"/>
    <property type="molecule type" value="Genomic_DNA"/>
</dbReference>
<evidence type="ECO:0000313" key="2">
    <source>
        <dbReference type="Proteomes" id="UP001530400"/>
    </source>
</evidence>
<comment type="caution">
    <text evidence="1">The sequence shown here is derived from an EMBL/GenBank/DDBJ whole genome shotgun (WGS) entry which is preliminary data.</text>
</comment>
<protein>
    <recommendedName>
        <fullName evidence="3">BAG domain-containing protein</fullName>
    </recommendedName>
</protein>
<accession>A0ABD3Q2D4</accession>
<organism evidence="1 2">
    <name type="scientific">Cyclotella atomus</name>
    <dbReference type="NCBI Taxonomy" id="382360"/>
    <lineage>
        <taxon>Eukaryota</taxon>
        <taxon>Sar</taxon>
        <taxon>Stramenopiles</taxon>
        <taxon>Ochrophyta</taxon>
        <taxon>Bacillariophyta</taxon>
        <taxon>Coscinodiscophyceae</taxon>
        <taxon>Thalassiosirophycidae</taxon>
        <taxon>Stephanodiscales</taxon>
        <taxon>Stephanodiscaceae</taxon>
        <taxon>Cyclotella</taxon>
    </lineage>
</organism>
<evidence type="ECO:0000313" key="1">
    <source>
        <dbReference type="EMBL" id="KAL3794604.1"/>
    </source>
</evidence>
<dbReference type="SUPFAM" id="SSF63491">
    <property type="entry name" value="BAG domain"/>
    <property type="match status" value="1"/>
</dbReference>
<gene>
    <name evidence="1" type="ORF">ACHAWO_008333</name>
</gene>
<name>A0ABD3Q2D4_9STRA</name>
<keyword evidence="2" id="KW-1185">Reference proteome</keyword>
<reference evidence="1 2" key="1">
    <citation type="submission" date="2024-10" db="EMBL/GenBank/DDBJ databases">
        <title>Updated reference genomes for cyclostephanoid diatoms.</title>
        <authorList>
            <person name="Roberts W.R."/>
            <person name="Alverson A.J."/>
        </authorList>
    </citation>
    <scope>NUCLEOTIDE SEQUENCE [LARGE SCALE GENOMIC DNA]</scope>
    <source>
        <strain evidence="1 2">AJA010-31</strain>
    </source>
</reference>